<feature type="non-terminal residue" evidence="1">
    <location>
        <position position="64"/>
    </location>
</feature>
<accession>A0A5C3NRP5</accession>
<dbReference type="EMBL" id="ML212423">
    <property type="protein sequence ID" value="TFK78620.1"/>
    <property type="molecule type" value="Genomic_DNA"/>
</dbReference>
<name>A0A5C3NRP5_9APHY</name>
<dbReference type="AlphaFoldDB" id="A0A5C3NRP5"/>
<evidence type="ECO:0000313" key="2">
    <source>
        <dbReference type="Proteomes" id="UP000308197"/>
    </source>
</evidence>
<dbReference type="STRING" id="1314778.A0A5C3NRP5"/>
<sequence>HPETSTYTLDLPPSSNMHPTYHASLLCPYLANDKLHFLAHVYTEPGPIVTLNGQQEYYVKCILD</sequence>
<reference evidence="1 2" key="1">
    <citation type="journal article" date="2019" name="Nat. Ecol. Evol.">
        <title>Megaphylogeny resolves global patterns of mushroom evolution.</title>
        <authorList>
            <person name="Varga T."/>
            <person name="Krizsan K."/>
            <person name="Foldi C."/>
            <person name="Dima B."/>
            <person name="Sanchez-Garcia M."/>
            <person name="Sanchez-Ramirez S."/>
            <person name="Szollosi G.J."/>
            <person name="Szarkandi J.G."/>
            <person name="Papp V."/>
            <person name="Albert L."/>
            <person name="Andreopoulos W."/>
            <person name="Angelini C."/>
            <person name="Antonin V."/>
            <person name="Barry K.W."/>
            <person name="Bougher N.L."/>
            <person name="Buchanan P."/>
            <person name="Buyck B."/>
            <person name="Bense V."/>
            <person name="Catcheside P."/>
            <person name="Chovatia M."/>
            <person name="Cooper J."/>
            <person name="Damon W."/>
            <person name="Desjardin D."/>
            <person name="Finy P."/>
            <person name="Geml J."/>
            <person name="Haridas S."/>
            <person name="Hughes K."/>
            <person name="Justo A."/>
            <person name="Karasinski D."/>
            <person name="Kautmanova I."/>
            <person name="Kiss B."/>
            <person name="Kocsube S."/>
            <person name="Kotiranta H."/>
            <person name="LaButti K.M."/>
            <person name="Lechner B.E."/>
            <person name="Liimatainen K."/>
            <person name="Lipzen A."/>
            <person name="Lukacs Z."/>
            <person name="Mihaltcheva S."/>
            <person name="Morgado L.N."/>
            <person name="Niskanen T."/>
            <person name="Noordeloos M.E."/>
            <person name="Ohm R.A."/>
            <person name="Ortiz-Santana B."/>
            <person name="Ovrebo C."/>
            <person name="Racz N."/>
            <person name="Riley R."/>
            <person name="Savchenko A."/>
            <person name="Shiryaev A."/>
            <person name="Soop K."/>
            <person name="Spirin V."/>
            <person name="Szebenyi C."/>
            <person name="Tomsovsky M."/>
            <person name="Tulloss R.E."/>
            <person name="Uehling J."/>
            <person name="Grigoriev I.V."/>
            <person name="Vagvolgyi C."/>
            <person name="Papp T."/>
            <person name="Martin F.M."/>
            <person name="Miettinen O."/>
            <person name="Hibbett D.S."/>
            <person name="Nagy L.G."/>
        </authorList>
    </citation>
    <scope>NUCLEOTIDE SEQUENCE [LARGE SCALE GENOMIC DNA]</scope>
    <source>
        <strain evidence="1 2">HHB13444</strain>
    </source>
</reference>
<dbReference type="InParanoid" id="A0A5C3NRP5"/>
<proteinExistence type="predicted"/>
<organism evidence="1 2">
    <name type="scientific">Polyporus arcularius HHB13444</name>
    <dbReference type="NCBI Taxonomy" id="1314778"/>
    <lineage>
        <taxon>Eukaryota</taxon>
        <taxon>Fungi</taxon>
        <taxon>Dikarya</taxon>
        <taxon>Basidiomycota</taxon>
        <taxon>Agaricomycotina</taxon>
        <taxon>Agaricomycetes</taxon>
        <taxon>Polyporales</taxon>
        <taxon>Polyporaceae</taxon>
        <taxon>Polyporus</taxon>
    </lineage>
</organism>
<feature type="non-terminal residue" evidence="1">
    <location>
        <position position="1"/>
    </location>
</feature>
<gene>
    <name evidence="1" type="ORF">K466DRAFT_456562</name>
</gene>
<evidence type="ECO:0000313" key="1">
    <source>
        <dbReference type="EMBL" id="TFK78620.1"/>
    </source>
</evidence>
<keyword evidence="2" id="KW-1185">Reference proteome</keyword>
<dbReference type="Proteomes" id="UP000308197">
    <property type="component" value="Unassembled WGS sequence"/>
</dbReference>
<protein>
    <submittedName>
        <fullName evidence="1">Uncharacterized protein</fullName>
    </submittedName>
</protein>